<comment type="caution">
    <text evidence="2">The sequence shown here is derived from an EMBL/GenBank/DDBJ whole genome shotgun (WGS) entry which is preliminary data.</text>
</comment>
<organism evidence="2 3">
    <name type="scientific">Stylosanthes scabra</name>
    <dbReference type="NCBI Taxonomy" id="79078"/>
    <lineage>
        <taxon>Eukaryota</taxon>
        <taxon>Viridiplantae</taxon>
        <taxon>Streptophyta</taxon>
        <taxon>Embryophyta</taxon>
        <taxon>Tracheophyta</taxon>
        <taxon>Spermatophyta</taxon>
        <taxon>Magnoliopsida</taxon>
        <taxon>eudicotyledons</taxon>
        <taxon>Gunneridae</taxon>
        <taxon>Pentapetalae</taxon>
        <taxon>rosids</taxon>
        <taxon>fabids</taxon>
        <taxon>Fabales</taxon>
        <taxon>Fabaceae</taxon>
        <taxon>Papilionoideae</taxon>
        <taxon>50 kb inversion clade</taxon>
        <taxon>dalbergioids sensu lato</taxon>
        <taxon>Dalbergieae</taxon>
        <taxon>Pterocarpus clade</taxon>
        <taxon>Stylosanthes</taxon>
    </lineage>
</organism>
<name>A0ABU6YU45_9FABA</name>
<evidence type="ECO:0000313" key="2">
    <source>
        <dbReference type="EMBL" id="MED6212819.1"/>
    </source>
</evidence>
<dbReference type="EMBL" id="JASCZI010243177">
    <property type="protein sequence ID" value="MED6212819.1"/>
    <property type="molecule type" value="Genomic_DNA"/>
</dbReference>
<accession>A0ABU6YU45</accession>
<keyword evidence="3" id="KW-1185">Reference proteome</keyword>
<dbReference type="Proteomes" id="UP001341840">
    <property type="component" value="Unassembled WGS sequence"/>
</dbReference>
<gene>
    <name evidence="2" type="ORF">PIB30_087135</name>
</gene>
<protein>
    <submittedName>
        <fullName evidence="2">Uncharacterized protein</fullName>
    </submittedName>
</protein>
<feature type="compositionally biased region" description="Basic and acidic residues" evidence="1">
    <location>
        <begin position="31"/>
        <end position="48"/>
    </location>
</feature>
<evidence type="ECO:0000313" key="3">
    <source>
        <dbReference type="Proteomes" id="UP001341840"/>
    </source>
</evidence>
<reference evidence="2 3" key="1">
    <citation type="journal article" date="2023" name="Plants (Basel)">
        <title>Bridging the Gap: Combining Genomics and Transcriptomics Approaches to Understand Stylosanthes scabra, an Orphan Legume from the Brazilian Caatinga.</title>
        <authorList>
            <person name="Ferreira-Neto J.R.C."/>
            <person name="da Silva M.D."/>
            <person name="Binneck E."/>
            <person name="de Melo N.F."/>
            <person name="da Silva R.H."/>
            <person name="de Melo A.L.T.M."/>
            <person name="Pandolfi V."/>
            <person name="Bustamante F.O."/>
            <person name="Brasileiro-Vidal A.C."/>
            <person name="Benko-Iseppon A.M."/>
        </authorList>
    </citation>
    <scope>NUCLEOTIDE SEQUENCE [LARGE SCALE GENOMIC DNA]</scope>
    <source>
        <tissue evidence="2">Leaves</tissue>
    </source>
</reference>
<evidence type="ECO:0000256" key="1">
    <source>
        <dbReference type="SAM" id="MobiDB-lite"/>
    </source>
</evidence>
<sequence length="133" mass="15018">MECFITWQPERENSGLFDWKSIINSLLNKTNEPKKKNGERKLEEQERKNLKHSIRVPMPRRGDSRLGVQSSSPGSNHPRLGDGLLRAKPPTPRRGHLRLGVAHQSQASPGHSKPTPRRPTQRLGVAKHSEAQV</sequence>
<proteinExistence type="predicted"/>
<feature type="region of interest" description="Disordered" evidence="1">
    <location>
        <begin position="28"/>
        <end position="133"/>
    </location>
</feature>